<evidence type="ECO:0000313" key="1">
    <source>
        <dbReference type="EMBL" id="QID79493.1"/>
    </source>
</evidence>
<dbReference type="EMBL" id="CP048988">
    <property type="protein sequence ID" value="QID79493.1"/>
    <property type="molecule type" value="Genomic_DNA"/>
</dbReference>
<organism evidence="1 2">
    <name type="scientific">Saccharomyces pastorianus</name>
    <name type="common">Lager yeast</name>
    <name type="synonym">Saccharomyces cerevisiae x Saccharomyces eubayanus</name>
    <dbReference type="NCBI Taxonomy" id="27292"/>
    <lineage>
        <taxon>Eukaryota</taxon>
        <taxon>Fungi</taxon>
        <taxon>Dikarya</taxon>
        <taxon>Ascomycota</taxon>
        <taxon>Saccharomycotina</taxon>
        <taxon>Saccharomycetes</taxon>
        <taxon>Saccharomycetales</taxon>
        <taxon>Saccharomycetaceae</taxon>
        <taxon>Saccharomyces</taxon>
    </lineage>
</organism>
<proteinExistence type="predicted"/>
<keyword evidence="2" id="KW-1185">Reference proteome</keyword>
<dbReference type="Proteomes" id="UP000501346">
    <property type="component" value="Chromosome ScVII"/>
</dbReference>
<evidence type="ECO:0000313" key="2">
    <source>
        <dbReference type="Proteomes" id="UP000501346"/>
    </source>
</evidence>
<gene>
    <name evidence="1" type="primary">GEP7_1</name>
    <name evidence="1" type="ORF">GRS66_001760</name>
</gene>
<name>A0A6C1DSD5_SACPS</name>
<reference evidence="1 2" key="1">
    <citation type="journal article" date="2019" name="BMC Genomics">
        <title>Chromosome level assembly and comparative genome analysis confirm lager-brewing yeasts originated from a single hybridization.</title>
        <authorList>
            <person name="Salazar A.N."/>
            <person name="Gorter de Vries A.R."/>
            <person name="van den Broek M."/>
            <person name="Brouwers N."/>
            <person name="de la Torre Cortes P."/>
            <person name="Kuijpers N.G.A."/>
            <person name="Daran J.G."/>
            <person name="Abeel T."/>
        </authorList>
    </citation>
    <scope>NUCLEOTIDE SEQUENCE [LARGE SCALE GENOMIC DNA]</scope>
    <source>
        <strain evidence="1 2">CBS 1483</strain>
    </source>
</reference>
<dbReference type="AlphaFoldDB" id="A0A6C1DSD5"/>
<sequence length="287" mass="32973">MVLSNVKIFRLKSHRAFRIGPMIKAVAGNLLVKRFYQPKLERIPPASLLLKQKIRLAQNGSTTSTENPISFSQTMSEIFSVLQPSAPDLDEDETSGLKRDHLLTERLNNGELGVIMNKFFNPSSTHNNQLIDTNILLQNFPKLSGNDLDLLDFAINEKMRGNWNDLKQDFIQLWYYKSFGFLGPRTQFVLTNSSPSLRSQFLKLPFIEYNWFLLQNNKNANILPADVQNVVKVFHLDDKRFTWKSIDPFSKAIISFVVFVSIYVWLDESAKQKTKELPAQKSTVISE</sequence>
<protein>
    <submittedName>
        <fullName evidence="1">Genetic interactor of prohibitin 7, mitochondrial</fullName>
    </submittedName>
</protein>
<accession>A0A6C1DSD5</accession>
<dbReference type="OrthoDB" id="4069787at2759"/>